<proteinExistence type="predicted"/>
<dbReference type="Proteomes" id="UP001163981">
    <property type="component" value="Chromosome"/>
</dbReference>
<keyword evidence="3" id="KW-1185">Reference proteome</keyword>
<dbReference type="RefSeq" id="WP_265163217.1">
    <property type="nucleotide sequence ID" value="NZ_CP069620.1"/>
</dbReference>
<organism evidence="2 3">
    <name type="scientific">Salinimicrobium tongyeongense</name>
    <dbReference type="NCBI Taxonomy" id="2809707"/>
    <lineage>
        <taxon>Bacteria</taxon>
        <taxon>Pseudomonadati</taxon>
        <taxon>Bacteroidota</taxon>
        <taxon>Flavobacteriia</taxon>
        <taxon>Flavobacteriales</taxon>
        <taxon>Flavobacteriaceae</taxon>
        <taxon>Salinimicrobium</taxon>
    </lineage>
</organism>
<protein>
    <submittedName>
        <fullName evidence="2">Uncharacterized protein</fullName>
    </submittedName>
</protein>
<dbReference type="EMBL" id="CP069620">
    <property type="protein sequence ID" value="UZH54876.1"/>
    <property type="molecule type" value="Genomic_DNA"/>
</dbReference>
<feature type="transmembrane region" description="Helical" evidence="1">
    <location>
        <begin position="6"/>
        <end position="25"/>
    </location>
</feature>
<accession>A0ABY6NPQ0</accession>
<sequence length="270" mass="31690">MSEDLKFIVSILLSSGIVSFVIWIFRKKITSEIENSIKNKYDSKIEGLKNEFATSQSILANSLNTQSEGIKATYEKRLNSLQLYWEDILRIEEYISPLNHFDPIISKKELERIKKEGSDLPKKFLGTVSYAFEKLQIDRTVVESMENKKELEKLRPYLGEKLWLLRFYFNLFVHRIMHLYDTDYHSGTNLTHWMKDEYLKKSLKEILSKEEIEFIYKYENSGIERGVNIFKQKILNEISQTTSGILVGKSTIENAISLSKMIDRDKQNFA</sequence>
<evidence type="ECO:0000313" key="3">
    <source>
        <dbReference type="Proteomes" id="UP001163981"/>
    </source>
</evidence>
<evidence type="ECO:0000313" key="2">
    <source>
        <dbReference type="EMBL" id="UZH54876.1"/>
    </source>
</evidence>
<reference evidence="2" key="1">
    <citation type="submission" date="2021-02" db="EMBL/GenBank/DDBJ databases">
        <title>Salinimicrobium sp. nov. isolated from seawater in Tongyeong, Republic of Korea.</title>
        <authorList>
            <person name="Lee S.-J."/>
        </authorList>
    </citation>
    <scope>NUCLEOTIDE SEQUENCE</scope>
    <source>
        <strain evidence="2">HN-2-9-2</strain>
    </source>
</reference>
<name>A0ABY6NPQ0_9FLAO</name>
<evidence type="ECO:0000256" key="1">
    <source>
        <dbReference type="SAM" id="Phobius"/>
    </source>
</evidence>
<gene>
    <name evidence="2" type="ORF">JRG66_13020</name>
</gene>
<keyword evidence="1" id="KW-1133">Transmembrane helix</keyword>
<keyword evidence="1" id="KW-0812">Transmembrane</keyword>
<keyword evidence="1" id="KW-0472">Membrane</keyword>